<sequence length="240" mass="26183">MKTEVMNTFRGTVLRLPTGSLVCSRWRKSGVTQKRSEQGLTLLETLVGILVISLVLAASAPPILLAAATRIQNQRAEQAMQIAQREIDRVRLIVEREDTVNDDLPPVDTSITNPNNLKNVGAPTAICTTSCTVTQARQEGDFLIQVFREPGVKETDIRSPDPTPNTEDQVIAFRMGVRVYSLAAINTLTSGGTLEKEAASLQMTGGPGQQTNRPLAVLYADFARGDLTLSLEGYKKFLNK</sequence>
<protein>
    <recommendedName>
        <fullName evidence="5">Prepilin-type N-terminal cleavage/methylation domain-containing protein</fullName>
    </recommendedName>
</protein>
<evidence type="ECO:0000256" key="1">
    <source>
        <dbReference type="SAM" id="Coils"/>
    </source>
</evidence>
<organism evidence="3 4">
    <name type="scientific">Hydrococcus rivularis NIES-593</name>
    <dbReference type="NCBI Taxonomy" id="1921803"/>
    <lineage>
        <taxon>Bacteria</taxon>
        <taxon>Bacillati</taxon>
        <taxon>Cyanobacteriota</taxon>
        <taxon>Cyanophyceae</taxon>
        <taxon>Pleurocapsales</taxon>
        <taxon>Hydrococcaceae</taxon>
        <taxon>Hydrococcus</taxon>
    </lineage>
</organism>
<dbReference type="AlphaFoldDB" id="A0A1U7HG58"/>
<keyword evidence="2" id="KW-0472">Membrane</keyword>
<feature type="coiled-coil region" evidence="1">
    <location>
        <begin position="66"/>
        <end position="93"/>
    </location>
</feature>
<evidence type="ECO:0000256" key="2">
    <source>
        <dbReference type="SAM" id="Phobius"/>
    </source>
</evidence>
<reference evidence="3 4" key="1">
    <citation type="submission" date="2016-11" db="EMBL/GenBank/DDBJ databases">
        <title>Draft Genome Sequences of Nine Cyanobacterial Strains from Diverse Habitats.</title>
        <authorList>
            <person name="Zhu T."/>
            <person name="Hou S."/>
            <person name="Lu X."/>
            <person name="Hess W.R."/>
        </authorList>
    </citation>
    <scope>NUCLEOTIDE SEQUENCE [LARGE SCALE GENOMIC DNA]</scope>
    <source>
        <strain evidence="3 4">NIES-593</strain>
    </source>
</reference>
<dbReference type="Pfam" id="PF07963">
    <property type="entry name" value="N_methyl"/>
    <property type="match status" value="1"/>
</dbReference>
<keyword evidence="2" id="KW-1133">Transmembrane helix</keyword>
<accession>A0A1U7HG58</accession>
<dbReference type="Proteomes" id="UP000186868">
    <property type="component" value="Unassembled WGS sequence"/>
</dbReference>
<evidence type="ECO:0000313" key="3">
    <source>
        <dbReference type="EMBL" id="OKH22560.1"/>
    </source>
</evidence>
<name>A0A1U7HG58_9CYAN</name>
<keyword evidence="4" id="KW-1185">Reference proteome</keyword>
<keyword evidence="1" id="KW-0175">Coiled coil</keyword>
<gene>
    <name evidence="3" type="ORF">NIES593_12255</name>
</gene>
<dbReference type="RefSeq" id="WP_073599856.1">
    <property type="nucleotide sequence ID" value="NZ_MRCB01000013.1"/>
</dbReference>
<dbReference type="EMBL" id="MRCB01000013">
    <property type="protein sequence ID" value="OKH22560.1"/>
    <property type="molecule type" value="Genomic_DNA"/>
</dbReference>
<keyword evidence="2" id="KW-0812">Transmembrane</keyword>
<feature type="transmembrane region" description="Helical" evidence="2">
    <location>
        <begin position="46"/>
        <end position="68"/>
    </location>
</feature>
<dbReference type="InterPro" id="IPR012902">
    <property type="entry name" value="N_methyl_site"/>
</dbReference>
<evidence type="ECO:0000313" key="4">
    <source>
        <dbReference type="Proteomes" id="UP000186868"/>
    </source>
</evidence>
<comment type="caution">
    <text evidence="3">The sequence shown here is derived from an EMBL/GenBank/DDBJ whole genome shotgun (WGS) entry which is preliminary data.</text>
</comment>
<dbReference type="PROSITE" id="PS00409">
    <property type="entry name" value="PROKAR_NTER_METHYL"/>
    <property type="match status" value="1"/>
</dbReference>
<proteinExistence type="predicted"/>
<dbReference type="STRING" id="1921803.NIES593_12255"/>
<dbReference type="OrthoDB" id="461404at2"/>
<evidence type="ECO:0008006" key="5">
    <source>
        <dbReference type="Google" id="ProtNLM"/>
    </source>
</evidence>